<accession>A0A0M9GBW9</accession>
<gene>
    <name evidence="1" type="ORF">PF66_06212</name>
</gene>
<protein>
    <submittedName>
        <fullName evidence="1">Uncharacterized protein</fullName>
    </submittedName>
</protein>
<organism evidence="1 2">
    <name type="scientific">Pseudomonas asplenii</name>
    <dbReference type="NCBI Taxonomy" id="53407"/>
    <lineage>
        <taxon>Bacteria</taxon>
        <taxon>Pseudomonadati</taxon>
        <taxon>Pseudomonadota</taxon>
        <taxon>Gammaproteobacteria</taxon>
        <taxon>Pseudomonadales</taxon>
        <taxon>Pseudomonadaceae</taxon>
        <taxon>Pseudomonas</taxon>
    </lineage>
</organism>
<dbReference type="AlphaFoldDB" id="A0A0M9GBW9"/>
<dbReference type="PATRIC" id="fig|50340.43.peg.4445"/>
<dbReference type="OrthoDB" id="8641910at2"/>
<name>A0A0M9GBW9_9PSED</name>
<evidence type="ECO:0000313" key="2">
    <source>
        <dbReference type="Proteomes" id="UP000037931"/>
    </source>
</evidence>
<dbReference type="Gene3D" id="1.10.10.60">
    <property type="entry name" value="Homeodomain-like"/>
    <property type="match status" value="1"/>
</dbReference>
<sequence length="203" mass="22224">MTAKQPDWERIEQLYRAGLLSVREIASACGVSHTAINKRAKQQGWDRDLQAKIKAKADSLVSKAEVSTKVSKEALETERVVVEANAQVIADIRMAHRADIGRARRLANLLFDELEGLTEEQGTIKELIAQLRDDDEGGDMGDVLALAQKMSSLPSRTKTMKELGETLKNLVLLERQAYGIDAAPDEGEKVPAGLGHFYGGSNP</sequence>
<proteinExistence type="predicted"/>
<dbReference type="EMBL" id="JSYZ01000034">
    <property type="protein sequence ID" value="KPA87302.1"/>
    <property type="molecule type" value="Genomic_DNA"/>
</dbReference>
<comment type="caution">
    <text evidence="1">The sequence shown here is derived from an EMBL/GenBank/DDBJ whole genome shotgun (WGS) entry which is preliminary data.</text>
</comment>
<evidence type="ECO:0000313" key="1">
    <source>
        <dbReference type="EMBL" id="KPA87302.1"/>
    </source>
</evidence>
<keyword evidence="2" id="KW-1185">Reference proteome</keyword>
<dbReference type="STRING" id="50340.PF66_06212"/>
<dbReference type="Proteomes" id="UP000037931">
    <property type="component" value="Unassembled WGS sequence"/>
</dbReference>
<reference evidence="1 2" key="1">
    <citation type="journal article" date="2015" name="PLoS ONE">
        <title>Rice-Infecting Pseudomonas Genomes Are Highly Accessorized and Harbor Multiple Putative Virulence Mechanisms to Cause Sheath Brown Rot.</title>
        <authorList>
            <person name="Quibod I.L."/>
            <person name="Grande G."/>
            <person name="Oreiro E.G."/>
            <person name="Borja F.N."/>
            <person name="Dossa G.S."/>
            <person name="Mauleon R."/>
            <person name="Cruz C.V."/>
            <person name="Oliva R."/>
        </authorList>
    </citation>
    <scope>NUCLEOTIDE SEQUENCE [LARGE SCALE GENOMIC DNA]</scope>
    <source>
        <strain evidence="1 2">IRRI 6609</strain>
    </source>
</reference>
<dbReference type="RefSeq" id="WP_054064733.1">
    <property type="nucleotide sequence ID" value="NZ_JSYZ01000034.1"/>
</dbReference>